<feature type="compositionally biased region" description="Polar residues" evidence="7">
    <location>
        <begin position="562"/>
        <end position="577"/>
    </location>
</feature>
<evidence type="ECO:0000256" key="7">
    <source>
        <dbReference type="SAM" id="MobiDB-lite"/>
    </source>
</evidence>
<comment type="similarity">
    <text evidence="2">Belongs to the VPS54 family.</text>
</comment>
<feature type="region of interest" description="Disordered" evidence="7">
    <location>
        <begin position="1"/>
        <end position="75"/>
    </location>
</feature>
<keyword evidence="6" id="KW-0175">Coiled coil</keyword>
<evidence type="ECO:0000256" key="3">
    <source>
        <dbReference type="ARBA" id="ARBA00022448"/>
    </source>
</evidence>
<gene>
    <name evidence="9" type="ORF">P171DRAFT_428707</name>
</gene>
<dbReference type="AlphaFoldDB" id="A0A9P4PR14"/>
<dbReference type="InterPro" id="IPR039745">
    <property type="entry name" value="Vps54"/>
</dbReference>
<feature type="domain" description="Vacuolar protein sorting-associated protein 54 C-terminal" evidence="8">
    <location>
        <begin position="834"/>
        <end position="965"/>
    </location>
</feature>
<evidence type="ECO:0000256" key="6">
    <source>
        <dbReference type="ARBA" id="ARBA00023054"/>
    </source>
</evidence>
<dbReference type="InterPro" id="IPR012501">
    <property type="entry name" value="Vps54_C"/>
</dbReference>
<accession>A0A9P4PR14</accession>
<dbReference type="EMBL" id="MU001495">
    <property type="protein sequence ID" value="KAF2448665.1"/>
    <property type="molecule type" value="Genomic_DNA"/>
</dbReference>
<protein>
    <submittedName>
        <fullName evidence="9">Vps54-domain-containing protein</fullName>
    </submittedName>
</protein>
<feature type="compositionally biased region" description="Basic and acidic residues" evidence="7">
    <location>
        <begin position="1086"/>
        <end position="1100"/>
    </location>
</feature>
<evidence type="ECO:0000256" key="1">
    <source>
        <dbReference type="ARBA" id="ARBA00004601"/>
    </source>
</evidence>
<dbReference type="GO" id="GO:0005829">
    <property type="term" value="C:cytosol"/>
    <property type="evidence" value="ECO:0007669"/>
    <property type="project" value="GOC"/>
</dbReference>
<feature type="region of interest" description="Disordered" evidence="7">
    <location>
        <begin position="179"/>
        <end position="216"/>
    </location>
</feature>
<feature type="region of interest" description="Disordered" evidence="7">
    <location>
        <begin position="555"/>
        <end position="577"/>
    </location>
</feature>
<reference evidence="9" key="1">
    <citation type="journal article" date="2020" name="Stud. Mycol.">
        <title>101 Dothideomycetes genomes: a test case for predicting lifestyles and emergence of pathogens.</title>
        <authorList>
            <person name="Haridas S."/>
            <person name="Albert R."/>
            <person name="Binder M."/>
            <person name="Bloem J."/>
            <person name="Labutti K."/>
            <person name="Salamov A."/>
            <person name="Andreopoulos B."/>
            <person name="Baker S."/>
            <person name="Barry K."/>
            <person name="Bills G."/>
            <person name="Bluhm B."/>
            <person name="Cannon C."/>
            <person name="Castanera R."/>
            <person name="Culley D."/>
            <person name="Daum C."/>
            <person name="Ezra D."/>
            <person name="Gonzalez J."/>
            <person name="Henrissat B."/>
            <person name="Kuo A."/>
            <person name="Liang C."/>
            <person name="Lipzen A."/>
            <person name="Lutzoni F."/>
            <person name="Magnuson J."/>
            <person name="Mondo S."/>
            <person name="Nolan M."/>
            <person name="Ohm R."/>
            <person name="Pangilinan J."/>
            <person name="Park H.-J."/>
            <person name="Ramirez L."/>
            <person name="Alfaro M."/>
            <person name="Sun H."/>
            <person name="Tritt A."/>
            <person name="Yoshinaga Y."/>
            <person name="Zwiers L.-H."/>
            <person name="Turgeon B."/>
            <person name="Goodwin S."/>
            <person name="Spatafora J."/>
            <person name="Crous P."/>
            <person name="Grigoriev I."/>
        </authorList>
    </citation>
    <scope>NUCLEOTIDE SEQUENCE</scope>
    <source>
        <strain evidence="9">CBS 690.94</strain>
    </source>
</reference>
<keyword evidence="4" id="KW-0653">Protein transport</keyword>
<evidence type="ECO:0000256" key="5">
    <source>
        <dbReference type="ARBA" id="ARBA00023034"/>
    </source>
</evidence>
<proteinExistence type="inferred from homology"/>
<dbReference type="Proteomes" id="UP000799764">
    <property type="component" value="Unassembled WGS sequence"/>
</dbReference>
<comment type="caution">
    <text evidence="9">The sequence shown here is derived from an EMBL/GenBank/DDBJ whole genome shotgun (WGS) entry which is preliminary data.</text>
</comment>
<dbReference type="OrthoDB" id="10259024at2759"/>
<dbReference type="GO" id="GO:0042147">
    <property type="term" value="P:retrograde transport, endosome to Golgi"/>
    <property type="evidence" value="ECO:0007669"/>
    <property type="project" value="InterPro"/>
</dbReference>
<dbReference type="GO" id="GO:0015031">
    <property type="term" value="P:protein transport"/>
    <property type="evidence" value="ECO:0007669"/>
    <property type="project" value="UniProtKB-KW"/>
</dbReference>
<feature type="region of interest" description="Disordered" evidence="7">
    <location>
        <begin position="255"/>
        <end position="275"/>
    </location>
</feature>
<comment type="subcellular location">
    <subcellularLocation>
        <location evidence="1">Golgi apparatus</location>
        <location evidence="1">trans-Golgi network</location>
    </subcellularLocation>
</comment>
<dbReference type="GO" id="GO:0006896">
    <property type="term" value="P:Golgi to vacuole transport"/>
    <property type="evidence" value="ECO:0007669"/>
    <property type="project" value="TreeGrafter"/>
</dbReference>
<dbReference type="PANTHER" id="PTHR12965">
    <property type="entry name" value="VACUOLAR PROTEIN SORTING 54"/>
    <property type="match status" value="1"/>
</dbReference>
<evidence type="ECO:0000256" key="2">
    <source>
        <dbReference type="ARBA" id="ARBA00009150"/>
    </source>
</evidence>
<evidence type="ECO:0000256" key="4">
    <source>
        <dbReference type="ARBA" id="ARBA00022927"/>
    </source>
</evidence>
<name>A0A9P4PR14_9PLEO</name>
<keyword evidence="10" id="KW-1185">Reference proteome</keyword>
<sequence length="1112" mass="122467">MSSSPRRSSQESFEFLSPNISQAQFPFPAQHEWANRPNSTGGARYQPRRGSTSSSIHSVGGALDTAFKGSMGPVREQQNNNAISTLLQPPIVRTGMLPHTAQTAMSSSHRPPSTKDIPPVALANIPHVEASAFNPYLSQIGNLYEAFQRAKAEADDAAAILRKDSVKKDDLSDALERGLRAGSPAATPKLSSSTFSPSASPKPKRRTSGSKRALPTVTPLSTIPNVYFDENFHLENPRTFDVVSERSEVVRPVRTKSGDDFNDASGSLEAPQPPGRKALATNAILQEKLSWYMDTVEVHLISSISTASTSFFAALGSLRELQSEASESVERIKTVRSDLKRLDDQMAIGGLKIVDMKRRRENLRKLTHATDQLQAVITGLSVCDETVDKGALESAMTRLETIERLICGTLDTTDLSAASWIQPPCPPSIVDLRNLRALDGVSEGIQQLRFRIGKGFEQRFVETLRNDLREHVKRVSSRDTLERWATTSQRGRGDYQRLKSILPAYLTTSNQFRSDLRADLVGLSGSNFTNQASATFREAIVREMKLLIRKHLPSSTDDDAESITSVSTRGGRGYSQQDKNSILARNLRAMDPADAEEFFTGILTDIGEALRRLSVQVKVLLDVTSGVSTPPASSGGLRSPPRSPYMSSIDGAMGAVPNPMDMNGLQDELMQALDMSSLIGQAVDAAQTQVTKLLKVRAEVTSNLPLNRFLRYFNLCRLFADECEAVSGRSGAALKGVVNTHITDFVSKFGDNEKQALAKAMDSDRWEPKDFDEHDKEVLTRILKGMESDPLEWLQAGSLLGEVGDNYPTNGTLHANGTSTEKEKRSPAPAYVDEEKYIVSNSSAVVIRGIERFETLLTAMPNMTSEISAVLCDYIKLFNSRLCQLILGAGAMHSAGLKNINTKHLAIASQTLSFIITLLPYLRECARRHATANKSALAEFDNVKRLLHDQQQSIHEKLIDIMSNRATVHVRNLRKIEWDAEAETKKDVSPNMETLTKETVTLHKVINKYLHEMQVRMIMAPVFESYRDQLGKVFKDAAVKTDLGKQRILRDAKLFDAKLGQIDGAGNTGTYLIQLVEGKVVALSEPEAKKTEEMKKKEQPETVAAKPNEGTT</sequence>
<dbReference type="PANTHER" id="PTHR12965:SF0">
    <property type="entry name" value="VACUOLAR PROTEIN SORTING-ASSOCIATED PROTEIN 54"/>
    <property type="match status" value="1"/>
</dbReference>
<organism evidence="9 10">
    <name type="scientific">Karstenula rhodostoma CBS 690.94</name>
    <dbReference type="NCBI Taxonomy" id="1392251"/>
    <lineage>
        <taxon>Eukaryota</taxon>
        <taxon>Fungi</taxon>
        <taxon>Dikarya</taxon>
        <taxon>Ascomycota</taxon>
        <taxon>Pezizomycotina</taxon>
        <taxon>Dothideomycetes</taxon>
        <taxon>Pleosporomycetidae</taxon>
        <taxon>Pleosporales</taxon>
        <taxon>Massarineae</taxon>
        <taxon>Didymosphaeriaceae</taxon>
        <taxon>Karstenula</taxon>
    </lineage>
</organism>
<evidence type="ECO:0000313" key="10">
    <source>
        <dbReference type="Proteomes" id="UP000799764"/>
    </source>
</evidence>
<evidence type="ECO:0000313" key="9">
    <source>
        <dbReference type="EMBL" id="KAF2448665.1"/>
    </source>
</evidence>
<feature type="region of interest" description="Disordered" evidence="7">
    <location>
        <begin position="1086"/>
        <end position="1112"/>
    </location>
</feature>
<evidence type="ECO:0000259" key="8">
    <source>
        <dbReference type="Pfam" id="PF07928"/>
    </source>
</evidence>
<dbReference type="GO" id="GO:0000938">
    <property type="term" value="C:GARP complex"/>
    <property type="evidence" value="ECO:0007669"/>
    <property type="project" value="InterPro"/>
</dbReference>
<feature type="compositionally biased region" description="Low complexity" evidence="7">
    <location>
        <begin position="188"/>
        <end position="201"/>
    </location>
</feature>
<keyword evidence="3" id="KW-0813">Transport</keyword>
<keyword evidence="5" id="KW-0333">Golgi apparatus</keyword>
<dbReference type="GO" id="GO:0019905">
    <property type="term" value="F:syntaxin binding"/>
    <property type="evidence" value="ECO:0007669"/>
    <property type="project" value="TreeGrafter"/>
</dbReference>
<feature type="compositionally biased region" description="Low complexity" evidence="7">
    <location>
        <begin position="1"/>
        <end position="15"/>
    </location>
</feature>
<dbReference type="Pfam" id="PF07928">
    <property type="entry name" value="Vps54"/>
    <property type="match status" value="1"/>
</dbReference>